<gene>
    <name evidence="2" type="ORF">ACFQ04_12530</name>
</gene>
<evidence type="ECO:0008006" key="4">
    <source>
        <dbReference type="Google" id="ProtNLM"/>
    </source>
</evidence>
<keyword evidence="3" id="KW-1185">Reference proteome</keyword>
<comment type="caution">
    <text evidence="2">The sequence shown here is derived from an EMBL/GenBank/DDBJ whole genome shotgun (WGS) entry which is preliminary data.</text>
</comment>
<organism evidence="2 3">
    <name type="scientific">Williamsia deligens</name>
    <dbReference type="NCBI Taxonomy" id="321325"/>
    <lineage>
        <taxon>Bacteria</taxon>
        <taxon>Bacillati</taxon>
        <taxon>Actinomycetota</taxon>
        <taxon>Actinomycetes</taxon>
        <taxon>Mycobacteriales</taxon>
        <taxon>Nocardiaceae</taxon>
        <taxon>Williamsia</taxon>
    </lineage>
</organism>
<protein>
    <recommendedName>
        <fullName evidence="4">Lipoprotein</fullName>
    </recommendedName>
</protein>
<evidence type="ECO:0000313" key="2">
    <source>
        <dbReference type="EMBL" id="MFD0926561.1"/>
    </source>
</evidence>
<dbReference type="PROSITE" id="PS51257">
    <property type="entry name" value="PROKAR_LIPOPROTEIN"/>
    <property type="match status" value="1"/>
</dbReference>
<evidence type="ECO:0000256" key="1">
    <source>
        <dbReference type="SAM" id="SignalP"/>
    </source>
</evidence>
<dbReference type="EMBL" id="JBHTIL010000001">
    <property type="protein sequence ID" value="MFD0926561.1"/>
    <property type="molecule type" value="Genomic_DNA"/>
</dbReference>
<reference evidence="3" key="1">
    <citation type="journal article" date="2019" name="Int. J. Syst. Evol. Microbiol.">
        <title>The Global Catalogue of Microorganisms (GCM) 10K type strain sequencing project: providing services to taxonomists for standard genome sequencing and annotation.</title>
        <authorList>
            <consortium name="The Broad Institute Genomics Platform"/>
            <consortium name="The Broad Institute Genome Sequencing Center for Infectious Disease"/>
            <person name="Wu L."/>
            <person name="Ma J."/>
        </authorList>
    </citation>
    <scope>NUCLEOTIDE SEQUENCE [LARGE SCALE GENOMIC DNA]</scope>
    <source>
        <strain evidence="3">CCUG 50873</strain>
    </source>
</reference>
<evidence type="ECO:0000313" key="3">
    <source>
        <dbReference type="Proteomes" id="UP001597068"/>
    </source>
</evidence>
<feature type="signal peptide" evidence="1">
    <location>
        <begin position="1"/>
        <end position="18"/>
    </location>
</feature>
<sequence>MRRATITPLLLLSFTLVAGCGSSDGSPSAATSTVTVSADAGSADRTSGSTFDVNTGISGIRNPPFTGADCAYYDGTLRNGDPVIIRGSDGSVLAKTELISMPENTGEAAGPYCGFRFSASNVKADEPAYSLTVGGFAPVVVTQAELVSREFFSARSPIDVLAENGKVPLSK</sequence>
<accession>A0ABW3GC33</accession>
<keyword evidence="1" id="KW-0732">Signal</keyword>
<name>A0ABW3GC33_9NOCA</name>
<dbReference type="Proteomes" id="UP001597068">
    <property type="component" value="Unassembled WGS sequence"/>
</dbReference>
<feature type="chain" id="PRO_5046951224" description="Lipoprotein" evidence="1">
    <location>
        <begin position="19"/>
        <end position="171"/>
    </location>
</feature>
<dbReference type="RefSeq" id="WP_253645571.1">
    <property type="nucleotide sequence ID" value="NZ_BAAAMO010000002.1"/>
</dbReference>
<proteinExistence type="predicted"/>